<sequence length="42" mass="4342">MRRLIIALAVAAVAAPMLSGCIIIATEKPTTRVIHSAPAEAN</sequence>
<accession>A0ABZ2I9F5</accession>
<proteinExistence type="predicted"/>
<organism evidence="1 2">
    <name type="scientific">Brevundimonas olei</name>
    <dbReference type="NCBI Taxonomy" id="657642"/>
    <lineage>
        <taxon>Bacteria</taxon>
        <taxon>Pseudomonadati</taxon>
        <taxon>Pseudomonadota</taxon>
        <taxon>Alphaproteobacteria</taxon>
        <taxon>Caulobacterales</taxon>
        <taxon>Caulobacteraceae</taxon>
        <taxon>Brevundimonas</taxon>
    </lineage>
</organism>
<name>A0ABZ2I9F5_9CAUL</name>
<dbReference type="Proteomes" id="UP001363460">
    <property type="component" value="Chromosome"/>
</dbReference>
<gene>
    <name evidence="1" type="ORF">V8J38_13450</name>
</gene>
<keyword evidence="2" id="KW-1185">Reference proteome</keyword>
<dbReference type="PROSITE" id="PS51257">
    <property type="entry name" value="PROKAR_LIPOPROTEIN"/>
    <property type="match status" value="1"/>
</dbReference>
<protein>
    <recommendedName>
        <fullName evidence="3">Lipoprotein</fullName>
    </recommendedName>
</protein>
<dbReference type="EMBL" id="CP146369">
    <property type="protein sequence ID" value="WWT54235.1"/>
    <property type="molecule type" value="Genomic_DNA"/>
</dbReference>
<evidence type="ECO:0000313" key="2">
    <source>
        <dbReference type="Proteomes" id="UP001363460"/>
    </source>
</evidence>
<evidence type="ECO:0008006" key="3">
    <source>
        <dbReference type="Google" id="ProtNLM"/>
    </source>
</evidence>
<dbReference type="RefSeq" id="WP_003169681.1">
    <property type="nucleotide sequence ID" value="NZ_BAAAGH010000006.1"/>
</dbReference>
<dbReference type="GeneID" id="78695486"/>
<reference evidence="1 2" key="1">
    <citation type="submission" date="2024-02" db="EMBL/GenBank/DDBJ databases">
        <title>Distribution and functional of Brevundimonas-related endobacteria within Verticillium dahliae.</title>
        <authorList>
            <person name="Zeng H."/>
        </authorList>
    </citation>
    <scope>NUCLEOTIDE SEQUENCE [LARGE SCALE GENOMIC DNA]</scope>
    <source>
        <strain evidence="1 2">TRM 44200</strain>
    </source>
</reference>
<evidence type="ECO:0000313" key="1">
    <source>
        <dbReference type="EMBL" id="WWT54235.1"/>
    </source>
</evidence>